<evidence type="ECO:0000313" key="2">
    <source>
        <dbReference type="EMBL" id="KAF2837044.1"/>
    </source>
</evidence>
<organism evidence="2 3">
    <name type="scientific">Patellaria atrata CBS 101060</name>
    <dbReference type="NCBI Taxonomy" id="1346257"/>
    <lineage>
        <taxon>Eukaryota</taxon>
        <taxon>Fungi</taxon>
        <taxon>Dikarya</taxon>
        <taxon>Ascomycota</taxon>
        <taxon>Pezizomycotina</taxon>
        <taxon>Dothideomycetes</taxon>
        <taxon>Dothideomycetes incertae sedis</taxon>
        <taxon>Patellariales</taxon>
        <taxon>Patellariaceae</taxon>
        <taxon>Patellaria</taxon>
    </lineage>
</organism>
<comment type="caution">
    <text evidence="2">The sequence shown here is derived from an EMBL/GenBank/DDBJ whole genome shotgun (WGS) entry which is preliminary data.</text>
</comment>
<sequence>MSERELPNSTSQNPVTSHDGRDSPGVERTEDTREQWNERSEQSLVVEIDSQEEDGETSDAAHAESGQPTMISQQHATFSQKISTSSTQPTTGVQKRIIPSKTHTTSFQLDQFMKEENGPWSVYSQSRAVVDKKE</sequence>
<feature type="region of interest" description="Disordered" evidence="1">
    <location>
        <begin position="1"/>
        <end position="102"/>
    </location>
</feature>
<dbReference type="Proteomes" id="UP000799429">
    <property type="component" value="Unassembled WGS sequence"/>
</dbReference>
<feature type="compositionally biased region" description="Polar residues" evidence="1">
    <location>
        <begin position="66"/>
        <end position="93"/>
    </location>
</feature>
<dbReference type="AlphaFoldDB" id="A0A9P4VR03"/>
<dbReference type="EMBL" id="MU006101">
    <property type="protein sequence ID" value="KAF2837044.1"/>
    <property type="molecule type" value="Genomic_DNA"/>
</dbReference>
<name>A0A9P4VR03_9PEZI</name>
<proteinExistence type="predicted"/>
<reference evidence="2" key="1">
    <citation type="journal article" date="2020" name="Stud. Mycol.">
        <title>101 Dothideomycetes genomes: a test case for predicting lifestyles and emergence of pathogens.</title>
        <authorList>
            <person name="Haridas S."/>
            <person name="Albert R."/>
            <person name="Binder M."/>
            <person name="Bloem J."/>
            <person name="Labutti K."/>
            <person name="Salamov A."/>
            <person name="Andreopoulos B."/>
            <person name="Baker S."/>
            <person name="Barry K."/>
            <person name="Bills G."/>
            <person name="Bluhm B."/>
            <person name="Cannon C."/>
            <person name="Castanera R."/>
            <person name="Culley D."/>
            <person name="Daum C."/>
            <person name="Ezra D."/>
            <person name="Gonzalez J."/>
            <person name="Henrissat B."/>
            <person name="Kuo A."/>
            <person name="Liang C."/>
            <person name="Lipzen A."/>
            <person name="Lutzoni F."/>
            <person name="Magnuson J."/>
            <person name="Mondo S."/>
            <person name="Nolan M."/>
            <person name="Ohm R."/>
            <person name="Pangilinan J."/>
            <person name="Park H.-J."/>
            <person name="Ramirez L."/>
            <person name="Alfaro M."/>
            <person name="Sun H."/>
            <person name="Tritt A."/>
            <person name="Yoshinaga Y."/>
            <person name="Zwiers L.-H."/>
            <person name="Turgeon B."/>
            <person name="Goodwin S."/>
            <person name="Spatafora J."/>
            <person name="Crous P."/>
            <person name="Grigoriev I."/>
        </authorList>
    </citation>
    <scope>NUCLEOTIDE SEQUENCE</scope>
    <source>
        <strain evidence="2">CBS 101060</strain>
    </source>
</reference>
<evidence type="ECO:0000256" key="1">
    <source>
        <dbReference type="SAM" id="MobiDB-lite"/>
    </source>
</evidence>
<feature type="compositionally biased region" description="Polar residues" evidence="1">
    <location>
        <begin position="7"/>
        <end position="16"/>
    </location>
</feature>
<feature type="compositionally biased region" description="Basic and acidic residues" evidence="1">
    <location>
        <begin position="18"/>
        <end position="41"/>
    </location>
</feature>
<protein>
    <submittedName>
        <fullName evidence="2">Uncharacterized protein</fullName>
    </submittedName>
</protein>
<gene>
    <name evidence="2" type="ORF">M501DRAFT_1059516</name>
</gene>
<accession>A0A9P4VR03</accession>
<keyword evidence="3" id="KW-1185">Reference proteome</keyword>
<evidence type="ECO:0000313" key="3">
    <source>
        <dbReference type="Proteomes" id="UP000799429"/>
    </source>
</evidence>